<dbReference type="PATRIC" id="fig|1698257.3.peg.161"/>
<comment type="subcellular location">
    <subcellularLocation>
        <location evidence="2 9">Cytoplasm</location>
    </subcellularLocation>
</comment>
<dbReference type="SMART" id="SM01194">
    <property type="entry name" value="eRF1_1"/>
    <property type="match status" value="1"/>
</dbReference>
<dbReference type="InterPro" id="IPR058547">
    <property type="entry name" value="Pelota_N"/>
</dbReference>
<evidence type="ECO:0000256" key="5">
    <source>
        <dbReference type="ARBA" id="ARBA00022722"/>
    </source>
</evidence>
<dbReference type="HAMAP" id="MF_01853">
    <property type="entry name" value="PelO"/>
    <property type="match status" value="1"/>
</dbReference>
<dbReference type="GO" id="GO:0016787">
    <property type="term" value="F:hydrolase activity"/>
    <property type="evidence" value="ECO:0007669"/>
    <property type="project" value="UniProtKB-KW"/>
</dbReference>
<dbReference type="InterPro" id="IPR005141">
    <property type="entry name" value="eRF1_2"/>
</dbReference>
<dbReference type="PANTHER" id="PTHR10853">
    <property type="entry name" value="PELOTA"/>
    <property type="match status" value="1"/>
</dbReference>
<dbReference type="Pfam" id="PF03465">
    <property type="entry name" value="eRF1_3"/>
    <property type="match status" value="1"/>
</dbReference>
<evidence type="ECO:0000256" key="3">
    <source>
        <dbReference type="ARBA" id="ARBA00009504"/>
    </source>
</evidence>
<dbReference type="InterPro" id="IPR029064">
    <property type="entry name" value="Ribosomal_eL30-like_sf"/>
</dbReference>
<dbReference type="InterPro" id="IPR005140">
    <property type="entry name" value="eRF1_Pelota-like_N"/>
</dbReference>
<comment type="cofactor">
    <cofactor evidence="1 9">
        <name>a divalent metal cation</name>
        <dbReference type="ChEBI" id="CHEBI:60240"/>
    </cofactor>
</comment>
<keyword evidence="4 9" id="KW-0963">Cytoplasm</keyword>
<comment type="similarity">
    <text evidence="3 9">Belongs to the eukaryotic release factor 1 family. Pelota subfamily.</text>
</comment>
<keyword evidence="5 9" id="KW-0540">Nuclease</keyword>
<evidence type="ECO:0000313" key="12">
    <source>
        <dbReference type="Proteomes" id="UP000070399"/>
    </source>
</evidence>
<dbReference type="GO" id="GO:0070966">
    <property type="term" value="P:nuclear-transcribed mRNA catabolic process, no-go decay"/>
    <property type="evidence" value="ECO:0007669"/>
    <property type="project" value="InterPro"/>
</dbReference>
<dbReference type="EMBL" id="LHYO01000002">
    <property type="protein sequence ID" value="KXB09626.1"/>
    <property type="molecule type" value="Genomic_DNA"/>
</dbReference>
<dbReference type="Pfam" id="PF03464">
    <property type="entry name" value="eRF1_2"/>
    <property type="match status" value="1"/>
</dbReference>
<dbReference type="EC" id="3.1.-.-" evidence="9"/>
<evidence type="ECO:0000256" key="1">
    <source>
        <dbReference type="ARBA" id="ARBA00001968"/>
    </source>
</evidence>
<evidence type="ECO:0000256" key="8">
    <source>
        <dbReference type="ARBA" id="ARBA00022801"/>
    </source>
</evidence>
<dbReference type="InterPro" id="IPR023521">
    <property type="entry name" value="Pelota_arc"/>
</dbReference>
<protein>
    <recommendedName>
        <fullName evidence="9">Protein pelota homolog</fullName>
        <ecNumber evidence="9">3.1.-.-</ecNumber>
    </recommendedName>
</protein>
<dbReference type="SUPFAM" id="SSF159065">
    <property type="entry name" value="Dom34/Pelota N-terminal domain-like"/>
    <property type="match status" value="1"/>
</dbReference>
<keyword evidence="8 9" id="KW-0378">Hydrolase</keyword>
<dbReference type="InterPro" id="IPR004405">
    <property type="entry name" value="TF_pelota"/>
</dbReference>
<sequence length="350" mass="39809">MRIIHRDLKHQQIKVLTETLDDLWHLKNIIDPGDLVTSVTWRRPKIETDKVRPERRKKERVKITLRTEKIEFHKFANRLRILGEIEDGPDKGEHHTLNVDTNSKLTIIKDWKDDHLQRLKEAQKASKRPKVLLIAVDDESATFGLVRQYGLEELTRIESGTPGKFYKADREAAESKFYDEICSTMENFMKHKKIPRAIIAGPGFTKKEVYSHLQEKNPDLAPKTHLGNASTGGKSGLNEIIKRGIVKRVSEKDRISLETELVEKMMNEIAKNGLATYGTEEVKNAAKLGAVEKLLIADKALRKNREKMEPILNQARKTGEQITILSTEHEAGAKLMSLGGIGALLRFKTS</sequence>
<dbReference type="Proteomes" id="UP000070399">
    <property type="component" value="Unassembled WGS sequence"/>
</dbReference>
<evidence type="ECO:0000256" key="7">
    <source>
        <dbReference type="ARBA" id="ARBA00022759"/>
    </source>
</evidence>
<dbReference type="Gene3D" id="2.30.30.870">
    <property type="entry name" value="Pelota, domain A"/>
    <property type="match status" value="1"/>
</dbReference>
<dbReference type="SUPFAM" id="SSF53137">
    <property type="entry name" value="Translational machinery components"/>
    <property type="match status" value="1"/>
</dbReference>
<keyword evidence="7 9" id="KW-0255">Endonuclease</keyword>
<dbReference type="Gene3D" id="3.30.1330.30">
    <property type="match status" value="1"/>
</dbReference>
<comment type="function">
    <text evidence="9">May function in recognizing stalled ribosomes, interact with stem-loop structures in stalled mRNA molecules, and effect endonucleolytic cleavage of the mRNA. May play a role in the release non-functional ribosomes and degradation of damaged mRNAs. Has endoribonuclease activity.</text>
</comment>
<dbReference type="InterPro" id="IPR042226">
    <property type="entry name" value="eFR1_2_sf"/>
</dbReference>
<gene>
    <name evidence="9" type="primary">pelA</name>
    <name evidence="11" type="ORF">AKJ35_00525</name>
</gene>
<comment type="caution">
    <text evidence="11">The sequence shown here is derived from an EMBL/GenBank/DDBJ whole genome shotgun (WGS) entry which is preliminary data.</text>
</comment>
<evidence type="ECO:0000256" key="6">
    <source>
        <dbReference type="ARBA" id="ARBA00022723"/>
    </source>
</evidence>
<dbReference type="InterPro" id="IPR038069">
    <property type="entry name" value="Pelota/DOM34_N"/>
</dbReference>
<dbReference type="GO" id="GO:0070481">
    <property type="term" value="P:nuclear-transcribed mRNA catabolic process, non-stop decay"/>
    <property type="evidence" value="ECO:0007669"/>
    <property type="project" value="InterPro"/>
</dbReference>
<dbReference type="PANTHER" id="PTHR10853:SF0">
    <property type="entry name" value="PROTEIN PELOTA HOMOLOG"/>
    <property type="match status" value="1"/>
</dbReference>
<keyword evidence="12" id="KW-1185">Reference proteome</keyword>
<comment type="subunit">
    <text evidence="9">Monomer.</text>
</comment>
<dbReference type="NCBIfam" id="TIGR00111">
    <property type="entry name" value="pelota"/>
    <property type="match status" value="1"/>
</dbReference>
<proteinExistence type="inferred from homology"/>
<dbReference type="GO" id="GO:0070651">
    <property type="term" value="P:nonfunctional rRNA decay"/>
    <property type="evidence" value="ECO:0007669"/>
    <property type="project" value="TreeGrafter"/>
</dbReference>
<feature type="domain" description="eRF1/Pelota-like N-terminal" evidence="10">
    <location>
        <begin position="1"/>
        <end position="124"/>
    </location>
</feature>
<dbReference type="GO" id="GO:0071025">
    <property type="term" value="P:RNA surveillance"/>
    <property type="evidence" value="ECO:0007669"/>
    <property type="project" value="InterPro"/>
</dbReference>
<name>A0A133VT74_9EURY</name>
<dbReference type="GO" id="GO:0046872">
    <property type="term" value="F:metal ion binding"/>
    <property type="evidence" value="ECO:0007669"/>
    <property type="project" value="UniProtKB-UniRule"/>
</dbReference>
<evidence type="ECO:0000259" key="10">
    <source>
        <dbReference type="SMART" id="SM01194"/>
    </source>
</evidence>
<dbReference type="Gene3D" id="3.30.420.60">
    <property type="entry name" value="eRF1 domain 2"/>
    <property type="match status" value="1"/>
</dbReference>
<dbReference type="Pfam" id="PF26356">
    <property type="entry name" value="Pelota_N"/>
    <property type="match status" value="1"/>
</dbReference>
<evidence type="ECO:0000256" key="4">
    <source>
        <dbReference type="ARBA" id="ARBA00022490"/>
    </source>
</evidence>
<keyword evidence="6 9" id="KW-0479">Metal-binding</keyword>
<comment type="domain">
    <text evidence="9">The N-terminal domain has the RNA-binding Sm fold. It harbors the endoribonuclease activity.</text>
</comment>
<evidence type="ECO:0000256" key="9">
    <source>
        <dbReference type="HAMAP-Rule" id="MF_01853"/>
    </source>
</evidence>
<dbReference type="GO" id="GO:0032790">
    <property type="term" value="P:ribosome disassembly"/>
    <property type="evidence" value="ECO:0007669"/>
    <property type="project" value="TreeGrafter"/>
</dbReference>
<organism evidence="11 12">
    <name type="scientific">candidate division MSBL1 archaeon SCGC-AAA833F18</name>
    <dbReference type="NCBI Taxonomy" id="1698257"/>
    <lineage>
        <taxon>Archaea</taxon>
        <taxon>Methanobacteriati</taxon>
        <taxon>Methanobacteriota</taxon>
        <taxon>candidate division MSBL1</taxon>
    </lineage>
</organism>
<evidence type="ECO:0000256" key="2">
    <source>
        <dbReference type="ARBA" id="ARBA00004496"/>
    </source>
</evidence>
<dbReference type="AlphaFoldDB" id="A0A133VT74"/>
<dbReference type="GO" id="GO:0005737">
    <property type="term" value="C:cytoplasm"/>
    <property type="evidence" value="ECO:0007669"/>
    <property type="project" value="UniProtKB-SubCell"/>
</dbReference>
<dbReference type="InterPro" id="IPR005142">
    <property type="entry name" value="eRF1_3"/>
</dbReference>
<dbReference type="SUPFAM" id="SSF55315">
    <property type="entry name" value="L30e-like"/>
    <property type="match status" value="1"/>
</dbReference>
<accession>A0A133VT74</accession>
<dbReference type="GO" id="GO:0004519">
    <property type="term" value="F:endonuclease activity"/>
    <property type="evidence" value="ECO:0007669"/>
    <property type="project" value="UniProtKB-UniRule"/>
</dbReference>
<evidence type="ECO:0000313" key="11">
    <source>
        <dbReference type="EMBL" id="KXB09626.1"/>
    </source>
</evidence>
<reference evidence="11 12" key="1">
    <citation type="journal article" date="2016" name="Sci. Rep.">
        <title>Metabolic traits of an uncultured archaeal lineage -MSBL1- from brine pools of the Red Sea.</title>
        <authorList>
            <person name="Mwirichia R."/>
            <person name="Alam I."/>
            <person name="Rashid M."/>
            <person name="Vinu M."/>
            <person name="Ba-Alawi W."/>
            <person name="Anthony Kamau A."/>
            <person name="Kamanda Ngugi D."/>
            <person name="Goker M."/>
            <person name="Klenk H.P."/>
            <person name="Bajic V."/>
            <person name="Stingl U."/>
        </authorList>
    </citation>
    <scope>NUCLEOTIDE SEQUENCE [LARGE SCALE GENOMIC DNA]</scope>
    <source>
        <strain evidence="11">SCGC-AAA833F18</strain>
    </source>
</reference>